<dbReference type="SUPFAM" id="SSF82829">
    <property type="entry name" value="MesJ substrate recognition domain-like"/>
    <property type="match status" value="1"/>
</dbReference>
<dbReference type="GO" id="GO:0005737">
    <property type="term" value="C:cytoplasm"/>
    <property type="evidence" value="ECO:0007669"/>
    <property type="project" value="UniProtKB-SubCell"/>
</dbReference>
<evidence type="ECO:0000313" key="11">
    <source>
        <dbReference type="Proteomes" id="UP000475117"/>
    </source>
</evidence>
<dbReference type="RefSeq" id="WP_235203537.1">
    <property type="nucleotide sequence ID" value="NZ_CP066776.1"/>
</dbReference>
<dbReference type="InterPro" id="IPR012795">
    <property type="entry name" value="tRNA_Ile_lys_synt_N"/>
</dbReference>
<dbReference type="CDD" id="cd01992">
    <property type="entry name" value="TilS_N"/>
    <property type="match status" value="1"/>
</dbReference>
<dbReference type="NCBIfam" id="TIGR02432">
    <property type="entry name" value="lysidine_TilS_N"/>
    <property type="match status" value="1"/>
</dbReference>
<evidence type="ECO:0000256" key="5">
    <source>
        <dbReference type="ARBA" id="ARBA00022840"/>
    </source>
</evidence>
<dbReference type="KEGG" id="soa:G3M56_002070"/>
<feature type="binding site" evidence="7">
    <location>
        <begin position="29"/>
        <end position="34"/>
    </location>
    <ligand>
        <name>ATP</name>
        <dbReference type="ChEBI" id="CHEBI:30616"/>
    </ligand>
</feature>
<dbReference type="PANTHER" id="PTHR43033">
    <property type="entry name" value="TRNA(ILE)-LYSIDINE SYNTHASE-RELATED"/>
    <property type="match status" value="1"/>
</dbReference>
<evidence type="ECO:0000256" key="6">
    <source>
        <dbReference type="ARBA" id="ARBA00048539"/>
    </source>
</evidence>
<comment type="domain">
    <text evidence="7">The N-terminal region contains the highly conserved SGGXDS motif, predicted to be a P-loop motif involved in ATP binding.</text>
</comment>
<protein>
    <recommendedName>
        <fullName evidence="7">tRNA(Ile)-lysidine synthase</fullName>
        <ecNumber evidence="7">6.3.4.19</ecNumber>
    </recommendedName>
    <alternativeName>
        <fullName evidence="7">tRNA(Ile)-2-lysyl-cytidine synthase</fullName>
    </alternativeName>
    <alternativeName>
        <fullName evidence="7">tRNA(Ile)-lysidine synthetase</fullName>
    </alternativeName>
</protein>
<keyword evidence="5 7" id="KW-0067">ATP-binding</keyword>
<evidence type="ECO:0000256" key="4">
    <source>
        <dbReference type="ARBA" id="ARBA00022741"/>
    </source>
</evidence>
<accession>A0A6B3LA61</accession>
<evidence type="ECO:0000256" key="3">
    <source>
        <dbReference type="ARBA" id="ARBA00022694"/>
    </source>
</evidence>
<comment type="function">
    <text evidence="7">Ligates lysine onto the cytidine present at position 34 of the AUA codon-specific tRNA(Ile) that contains the anticodon CAU, in an ATP-dependent manner. Cytidine is converted to lysidine, thus changing the amino acid specificity of the tRNA from methionine to isoleucine.</text>
</comment>
<dbReference type="HAMAP" id="MF_01161">
    <property type="entry name" value="tRNA_Ile_lys_synt"/>
    <property type="match status" value="1"/>
</dbReference>
<organism evidence="10 11">
    <name type="scientific">Sulfuriroseicoccus oceanibius</name>
    <dbReference type="NCBI Taxonomy" id="2707525"/>
    <lineage>
        <taxon>Bacteria</taxon>
        <taxon>Pseudomonadati</taxon>
        <taxon>Verrucomicrobiota</taxon>
        <taxon>Verrucomicrobiia</taxon>
        <taxon>Verrucomicrobiales</taxon>
        <taxon>Verrucomicrobiaceae</taxon>
        <taxon>Sulfuriroseicoccus</taxon>
    </lineage>
</organism>
<evidence type="ECO:0000259" key="8">
    <source>
        <dbReference type="Pfam" id="PF01171"/>
    </source>
</evidence>
<dbReference type="SUPFAM" id="SSF52402">
    <property type="entry name" value="Adenine nucleotide alpha hydrolases-like"/>
    <property type="match status" value="1"/>
</dbReference>
<dbReference type="Gene3D" id="3.40.50.620">
    <property type="entry name" value="HUPs"/>
    <property type="match status" value="1"/>
</dbReference>
<comment type="subcellular location">
    <subcellularLocation>
        <location evidence="7">Cytoplasm</location>
    </subcellularLocation>
</comment>
<evidence type="ECO:0000256" key="2">
    <source>
        <dbReference type="ARBA" id="ARBA00022598"/>
    </source>
</evidence>
<dbReference type="Gene3D" id="1.20.59.20">
    <property type="match status" value="1"/>
</dbReference>
<evidence type="ECO:0000256" key="7">
    <source>
        <dbReference type="HAMAP-Rule" id="MF_01161"/>
    </source>
</evidence>
<dbReference type="AlphaFoldDB" id="A0A6B3LA61"/>
<dbReference type="Pfam" id="PF09179">
    <property type="entry name" value="TilS"/>
    <property type="match status" value="1"/>
</dbReference>
<keyword evidence="1 7" id="KW-0963">Cytoplasm</keyword>
<proteinExistence type="inferred from homology"/>
<dbReference type="GO" id="GO:0005524">
    <property type="term" value="F:ATP binding"/>
    <property type="evidence" value="ECO:0007669"/>
    <property type="project" value="UniProtKB-UniRule"/>
</dbReference>
<dbReference type="GO" id="GO:0032267">
    <property type="term" value="F:tRNA(Ile)-lysidine synthase activity"/>
    <property type="evidence" value="ECO:0007669"/>
    <property type="project" value="UniProtKB-EC"/>
</dbReference>
<keyword evidence="4 7" id="KW-0547">Nucleotide-binding</keyword>
<dbReference type="PANTHER" id="PTHR43033:SF1">
    <property type="entry name" value="TRNA(ILE)-LYSIDINE SYNTHASE-RELATED"/>
    <property type="match status" value="1"/>
</dbReference>
<comment type="similarity">
    <text evidence="7">Belongs to the tRNA(Ile)-lysidine synthase family.</text>
</comment>
<keyword evidence="2 7" id="KW-0436">Ligase</keyword>
<dbReference type="InterPro" id="IPR011063">
    <property type="entry name" value="TilS/TtcA_N"/>
</dbReference>
<dbReference type="InterPro" id="IPR014729">
    <property type="entry name" value="Rossmann-like_a/b/a_fold"/>
</dbReference>
<dbReference type="Pfam" id="PF01171">
    <property type="entry name" value="ATP_bind_3"/>
    <property type="match status" value="1"/>
</dbReference>
<keyword evidence="11" id="KW-1185">Reference proteome</keyword>
<comment type="catalytic activity">
    <reaction evidence="6 7">
        <text>cytidine(34) in tRNA(Ile2) + L-lysine + ATP = lysidine(34) in tRNA(Ile2) + AMP + diphosphate + H(+)</text>
        <dbReference type="Rhea" id="RHEA:43744"/>
        <dbReference type="Rhea" id="RHEA-COMP:10625"/>
        <dbReference type="Rhea" id="RHEA-COMP:10670"/>
        <dbReference type="ChEBI" id="CHEBI:15378"/>
        <dbReference type="ChEBI" id="CHEBI:30616"/>
        <dbReference type="ChEBI" id="CHEBI:32551"/>
        <dbReference type="ChEBI" id="CHEBI:33019"/>
        <dbReference type="ChEBI" id="CHEBI:82748"/>
        <dbReference type="ChEBI" id="CHEBI:83665"/>
        <dbReference type="ChEBI" id="CHEBI:456215"/>
        <dbReference type="EC" id="6.3.4.19"/>
    </reaction>
</comment>
<sequence>MTVVESARAAFERCGIFQSSPGPLVVAVSGGVDSMVLLSVAVDLLGSELVVAASFDHQLRAESAGDLAMVGVYAAKLGCRFESGRGDVAAAVAAGGGSVEQVARRMRYEWLADVARARGAAVVVVGHHADDQAETVLFNLLRGGGLAAAGGMAETSTVPGAEDVSLLRPLLSVRRDDLVAFAAVHGVPFCDDASNQSLDFTRNRIRHEALPLLSELMERDVVPALIRHAEIARADEAFLESLAERELERLRRDAPEDAVEGSLALMVVGLRELDLALRARVALRWLAACGVPDVSRRDVLAVDEVAMATDRPAKVNVKAGLCVRRRAGMLFIAPQKSGDRSC</sequence>
<dbReference type="Proteomes" id="UP000475117">
    <property type="component" value="Chromosome"/>
</dbReference>
<evidence type="ECO:0000256" key="1">
    <source>
        <dbReference type="ARBA" id="ARBA00022490"/>
    </source>
</evidence>
<keyword evidence="3 7" id="KW-0819">tRNA processing</keyword>
<feature type="domain" description="tRNA(Ile)-lysidine/2-thiocytidine synthase N-terminal" evidence="8">
    <location>
        <begin position="24"/>
        <end position="208"/>
    </location>
</feature>
<dbReference type="EC" id="6.3.4.19" evidence="7"/>
<dbReference type="InterPro" id="IPR015262">
    <property type="entry name" value="tRNA_Ile_lys_synt_subst-bd"/>
</dbReference>
<name>A0A6B3LA61_9BACT</name>
<evidence type="ECO:0000259" key="9">
    <source>
        <dbReference type="Pfam" id="PF09179"/>
    </source>
</evidence>
<feature type="domain" description="tRNA(Ile)-lysidine synthase substrate-binding" evidence="9">
    <location>
        <begin position="268"/>
        <end position="330"/>
    </location>
</feature>
<reference evidence="10 11" key="1">
    <citation type="submission" date="2020-12" db="EMBL/GenBank/DDBJ databases">
        <title>Sulforoseuscoccus oceanibium gen. nov., sp. nov., a representative of the phylum Verrucomicrobia with special cytoplasmic membrane, and proposal of Sulforoseuscoccusaceae fam. nov.</title>
        <authorList>
            <person name="Xi F."/>
        </authorList>
    </citation>
    <scope>NUCLEOTIDE SEQUENCE [LARGE SCALE GENOMIC DNA]</scope>
    <source>
        <strain evidence="10 11">T37</strain>
    </source>
</reference>
<evidence type="ECO:0000313" key="10">
    <source>
        <dbReference type="EMBL" id="QQL45400.1"/>
    </source>
</evidence>
<dbReference type="GO" id="GO:0006400">
    <property type="term" value="P:tRNA modification"/>
    <property type="evidence" value="ECO:0007669"/>
    <property type="project" value="UniProtKB-UniRule"/>
</dbReference>
<gene>
    <name evidence="7 10" type="primary">tilS</name>
    <name evidence="10" type="ORF">G3M56_002070</name>
</gene>
<dbReference type="EMBL" id="CP066776">
    <property type="protein sequence ID" value="QQL45400.1"/>
    <property type="molecule type" value="Genomic_DNA"/>
</dbReference>
<dbReference type="InterPro" id="IPR012094">
    <property type="entry name" value="tRNA_Ile_lys_synt"/>
</dbReference>